<dbReference type="EMBL" id="BAABRL010000002">
    <property type="protein sequence ID" value="GAA5494951.1"/>
    <property type="molecule type" value="Genomic_DNA"/>
</dbReference>
<sequence>MAESSEINLSGKKALVTGASGGIGKHIAIALAKRGAQVVVHYGGNAEAAEEVQQEIEKQGGEAICVQADLTQADQIEKLYDDAEDAVGTLDIVINNAGVPGGSLLTDLDLETVDSLIDVNFRAVALSLQQAGKRLNDGGAIVNISSMLGTRPLPGTSVYSATKAAVDVLSKMAAREFGERQISVNSLSPGATLPGMFGRGTAEKQQAFADATPLKRLGKAEDIAEMAVFLVSEPGRWINGSVVTADGGYSV</sequence>
<gene>
    <name evidence="4" type="primary">fabG_3</name>
    <name evidence="4" type="ORF">Rhal01_01117</name>
</gene>
<evidence type="ECO:0000313" key="5">
    <source>
        <dbReference type="Proteomes" id="UP001424741"/>
    </source>
</evidence>
<proteinExistence type="inferred from homology"/>
<dbReference type="SUPFAM" id="SSF51735">
    <property type="entry name" value="NAD(P)-binding Rossmann-fold domains"/>
    <property type="match status" value="1"/>
</dbReference>
<comment type="caution">
    <text evidence="4">The sequence shown here is derived from an EMBL/GenBank/DDBJ whole genome shotgun (WGS) entry which is preliminary data.</text>
</comment>
<reference evidence="4 5" key="1">
    <citation type="submission" date="2024-02" db="EMBL/GenBank/DDBJ databases">
        <title>Rubritalea halochordaticola NBRC 107102.</title>
        <authorList>
            <person name="Ichikawa N."/>
            <person name="Katano-Makiyama Y."/>
            <person name="Hidaka K."/>
        </authorList>
    </citation>
    <scope>NUCLEOTIDE SEQUENCE [LARGE SCALE GENOMIC DNA]</scope>
    <source>
        <strain evidence="4 5">NBRC 107102</strain>
    </source>
</reference>
<dbReference type="Pfam" id="PF13561">
    <property type="entry name" value="adh_short_C2"/>
    <property type="match status" value="1"/>
</dbReference>
<dbReference type="PRINTS" id="PR00080">
    <property type="entry name" value="SDRFAMILY"/>
</dbReference>
<dbReference type="InterPro" id="IPR057326">
    <property type="entry name" value="KR_dom"/>
</dbReference>
<evidence type="ECO:0000259" key="3">
    <source>
        <dbReference type="SMART" id="SM00822"/>
    </source>
</evidence>
<dbReference type="PRINTS" id="PR00081">
    <property type="entry name" value="GDHRDH"/>
</dbReference>
<accession>A0ABP9UWV9</accession>
<evidence type="ECO:0000313" key="4">
    <source>
        <dbReference type="EMBL" id="GAA5494951.1"/>
    </source>
</evidence>
<feature type="domain" description="Ketoreductase" evidence="3">
    <location>
        <begin position="12"/>
        <end position="190"/>
    </location>
</feature>
<dbReference type="PANTHER" id="PTHR43639">
    <property type="entry name" value="OXIDOREDUCTASE, SHORT-CHAIN DEHYDROGENASE/REDUCTASE FAMILY (AFU_ORTHOLOGUE AFUA_5G02870)"/>
    <property type="match status" value="1"/>
</dbReference>
<evidence type="ECO:0000256" key="2">
    <source>
        <dbReference type="ARBA" id="ARBA00023002"/>
    </source>
</evidence>
<dbReference type="InterPro" id="IPR036291">
    <property type="entry name" value="NAD(P)-bd_dom_sf"/>
</dbReference>
<dbReference type="InterPro" id="IPR002347">
    <property type="entry name" value="SDR_fam"/>
</dbReference>
<dbReference type="PROSITE" id="PS00061">
    <property type="entry name" value="ADH_SHORT"/>
    <property type="match status" value="1"/>
</dbReference>
<dbReference type="Gene3D" id="3.40.50.720">
    <property type="entry name" value="NAD(P)-binding Rossmann-like Domain"/>
    <property type="match status" value="1"/>
</dbReference>
<keyword evidence="5" id="KW-1185">Reference proteome</keyword>
<name>A0ABP9UWV9_9BACT</name>
<dbReference type="SMART" id="SM00822">
    <property type="entry name" value="PKS_KR"/>
    <property type="match status" value="1"/>
</dbReference>
<organism evidence="4 5">
    <name type="scientific">Rubritalea halochordaticola</name>
    <dbReference type="NCBI Taxonomy" id="714537"/>
    <lineage>
        <taxon>Bacteria</taxon>
        <taxon>Pseudomonadati</taxon>
        <taxon>Verrucomicrobiota</taxon>
        <taxon>Verrucomicrobiia</taxon>
        <taxon>Verrucomicrobiales</taxon>
        <taxon>Rubritaleaceae</taxon>
        <taxon>Rubritalea</taxon>
    </lineage>
</organism>
<dbReference type="InterPro" id="IPR020904">
    <property type="entry name" value="Sc_DH/Rdtase_CS"/>
</dbReference>
<comment type="similarity">
    <text evidence="1">Belongs to the short-chain dehydrogenases/reductases (SDR) family.</text>
</comment>
<keyword evidence="2" id="KW-0560">Oxidoreductase</keyword>
<dbReference type="RefSeq" id="WP_346187810.1">
    <property type="nucleotide sequence ID" value="NZ_BAABRL010000002.1"/>
</dbReference>
<protein>
    <submittedName>
        <fullName evidence="4">3-oxoacyl-[acyl-carrier-protein] reductase FabG</fullName>
    </submittedName>
</protein>
<dbReference type="PANTHER" id="PTHR43639:SF1">
    <property type="entry name" value="SHORT-CHAIN DEHYDROGENASE_REDUCTASE FAMILY PROTEIN"/>
    <property type="match status" value="1"/>
</dbReference>
<evidence type="ECO:0000256" key="1">
    <source>
        <dbReference type="ARBA" id="ARBA00006484"/>
    </source>
</evidence>
<dbReference type="Proteomes" id="UP001424741">
    <property type="component" value="Unassembled WGS sequence"/>
</dbReference>